<comment type="similarity">
    <text evidence="1 5">Belongs to the peptidase S41A family.</text>
</comment>
<dbReference type="PANTHER" id="PTHR32060">
    <property type="entry name" value="TAIL-SPECIFIC PROTEASE"/>
    <property type="match status" value="1"/>
</dbReference>
<evidence type="ECO:0000313" key="8">
    <source>
        <dbReference type="EMBL" id="PDW00790.1"/>
    </source>
</evidence>
<dbReference type="PROSITE" id="PS50106">
    <property type="entry name" value="PDZ"/>
    <property type="match status" value="1"/>
</dbReference>
<gene>
    <name evidence="8" type="ORF">A9Q02_21525</name>
</gene>
<dbReference type="Proteomes" id="UP000220922">
    <property type="component" value="Unassembled WGS sequence"/>
</dbReference>
<dbReference type="GO" id="GO:0006508">
    <property type="term" value="P:proteolysis"/>
    <property type="evidence" value="ECO:0007669"/>
    <property type="project" value="UniProtKB-KW"/>
</dbReference>
<keyword evidence="2 5" id="KW-0645">Protease</keyword>
<dbReference type="EMBL" id="LYXE01000030">
    <property type="protein sequence ID" value="PDW00790.1"/>
    <property type="molecule type" value="Genomic_DNA"/>
</dbReference>
<dbReference type="Pfam" id="PF17820">
    <property type="entry name" value="PDZ_6"/>
    <property type="match status" value="1"/>
</dbReference>
<dbReference type="Gene3D" id="3.90.226.10">
    <property type="entry name" value="2-enoyl-CoA Hydratase, Chain A, domain 1"/>
    <property type="match status" value="1"/>
</dbReference>
<keyword evidence="6" id="KW-0472">Membrane</keyword>
<dbReference type="AlphaFoldDB" id="A0A2H3KSX2"/>
<keyword evidence="6" id="KW-1133">Transmembrane helix</keyword>
<evidence type="ECO:0000256" key="4">
    <source>
        <dbReference type="ARBA" id="ARBA00022825"/>
    </source>
</evidence>
<proteinExistence type="inferred from homology"/>
<dbReference type="NCBIfam" id="TIGR00225">
    <property type="entry name" value="prc"/>
    <property type="match status" value="1"/>
</dbReference>
<dbReference type="RefSeq" id="WP_097650752.1">
    <property type="nucleotide sequence ID" value="NZ_LYXE01000030.1"/>
</dbReference>
<dbReference type="CDD" id="cd07560">
    <property type="entry name" value="Peptidase_S41_CPP"/>
    <property type="match status" value="1"/>
</dbReference>
<keyword evidence="9" id="KW-1185">Reference proteome</keyword>
<comment type="caution">
    <text evidence="8">The sequence shown here is derived from an EMBL/GenBank/DDBJ whole genome shotgun (WGS) entry which is preliminary data.</text>
</comment>
<evidence type="ECO:0000256" key="5">
    <source>
        <dbReference type="RuleBase" id="RU004404"/>
    </source>
</evidence>
<protein>
    <submittedName>
        <fullName evidence="8">Carboxyl-terminal protease</fullName>
    </submittedName>
</protein>
<dbReference type="FunFam" id="2.30.42.10:FF:000063">
    <property type="entry name" value="Peptidase, S41 family"/>
    <property type="match status" value="1"/>
</dbReference>
<dbReference type="GO" id="GO:0007165">
    <property type="term" value="P:signal transduction"/>
    <property type="evidence" value="ECO:0007669"/>
    <property type="project" value="TreeGrafter"/>
</dbReference>
<evidence type="ECO:0000256" key="6">
    <source>
        <dbReference type="SAM" id="Phobius"/>
    </source>
</evidence>
<dbReference type="PANTHER" id="PTHR32060:SF30">
    <property type="entry name" value="CARBOXY-TERMINAL PROCESSING PROTEASE CTPA"/>
    <property type="match status" value="1"/>
</dbReference>
<name>A0A2H3KSX2_9CHLR</name>
<dbReference type="GO" id="GO:0004175">
    <property type="term" value="F:endopeptidase activity"/>
    <property type="evidence" value="ECO:0007669"/>
    <property type="project" value="TreeGrafter"/>
</dbReference>
<dbReference type="SMART" id="SM00245">
    <property type="entry name" value="TSPc"/>
    <property type="match status" value="1"/>
</dbReference>
<dbReference type="InterPro" id="IPR005151">
    <property type="entry name" value="Tail-specific_protease"/>
</dbReference>
<dbReference type="InterPro" id="IPR029045">
    <property type="entry name" value="ClpP/crotonase-like_dom_sf"/>
</dbReference>
<keyword evidence="4 5" id="KW-0720">Serine protease</keyword>
<evidence type="ECO:0000256" key="1">
    <source>
        <dbReference type="ARBA" id="ARBA00009179"/>
    </source>
</evidence>
<dbReference type="InterPro" id="IPR001478">
    <property type="entry name" value="PDZ"/>
</dbReference>
<dbReference type="SUPFAM" id="SSF50156">
    <property type="entry name" value="PDZ domain-like"/>
    <property type="match status" value="1"/>
</dbReference>
<dbReference type="Gene3D" id="3.30.750.44">
    <property type="match status" value="1"/>
</dbReference>
<accession>A0A2H3KSX2</accession>
<keyword evidence="6" id="KW-0812">Transmembrane</keyword>
<feature type="domain" description="PDZ" evidence="7">
    <location>
        <begin position="113"/>
        <end position="191"/>
    </location>
</feature>
<evidence type="ECO:0000259" key="7">
    <source>
        <dbReference type="PROSITE" id="PS50106"/>
    </source>
</evidence>
<sequence length="426" mass="45688">MAEQSPFAFLRLRLPLWVVSALLVIVLAGGLGVGLLVGFLANRSPVACPESPEVCEEFAVFWEAWELSRSRFVDPEAANPEVMIAGAITGMVDSLGDQGHTRFLTASEAEAWDTSLSGSFEGIGAYIDVRDGQTMIVAPIEGSPAEQAGILPGDAILAVDGDPTTDWSIDLLRTRVRGPKGTTVTLLLQRGGLPEPFEVAVVRDQVVVPSVSWYLLPEDVALVRLSSFDGNSGRQMREALLAAREQGARAVILDLRNNPGGLLDQAVEVASQFLPAGTVVLQEEDRQGRRTSRTTRSGGVALDLPLFVLINTNSASSSEIVSGAFQSAERGMLIGETTFGTGTVLTPYRLSDGSRLLLGTQQWLTPDGALIRGQGITPDEEVRLPFDVIPLRPTDLENLSLDEIMNSDDLQLVRALKLATETVGTR</sequence>
<dbReference type="Pfam" id="PF03572">
    <property type="entry name" value="Peptidase_S41"/>
    <property type="match status" value="1"/>
</dbReference>
<dbReference type="CDD" id="cd06782">
    <property type="entry name" value="cpPDZ_CPP-like"/>
    <property type="match status" value="1"/>
</dbReference>
<evidence type="ECO:0000256" key="2">
    <source>
        <dbReference type="ARBA" id="ARBA00022670"/>
    </source>
</evidence>
<evidence type="ECO:0000256" key="3">
    <source>
        <dbReference type="ARBA" id="ARBA00022801"/>
    </source>
</evidence>
<keyword evidence="3 5" id="KW-0378">Hydrolase</keyword>
<dbReference type="InterPro" id="IPR004447">
    <property type="entry name" value="Peptidase_S41A"/>
</dbReference>
<organism evidence="8 9">
    <name type="scientific">Candidatus Chloroploca asiatica</name>
    <dbReference type="NCBI Taxonomy" id="1506545"/>
    <lineage>
        <taxon>Bacteria</taxon>
        <taxon>Bacillati</taxon>
        <taxon>Chloroflexota</taxon>
        <taxon>Chloroflexia</taxon>
        <taxon>Chloroflexales</taxon>
        <taxon>Chloroflexineae</taxon>
        <taxon>Oscillochloridaceae</taxon>
        <taxon>Candidatus Chloroploca</taxon>
    </lineage>
</organism>
<dbReference type="GO" id="GO:0030288">
    <property type="term" value="C:outer membrane-bounded periplasmic space"/>
    <property type="evidence" value="ECO:0007669"/>
    <property type="project" value="TreeGrafter"/>
</dbReference>
<dbReference type="InterPro" id="IPR041489">
    <property type="entry name" value="PDZ_6"/>
</dbReference>
<evidence type="ECO:0000313" key="9">
    <source>
        <dbReference type="Proteomes" id="UP000220922"/>
    </source>
</evidence>
<reference evidence="8 9" key="1">
    <citation type="submission" date="2016-05" db="EMBL/GenBank/DDBJ databases">
        <authorList>
            <person name="Lavstsen T."/>
            <person name="Jespersen J.S."/>
        </authorList>
    </citation>
    <scope>NUCLEOTIDE SEQUENCE [LARGE SCALE GENOMIC DNA]</scope>
    <source>
        <strain evidence="8 9">B7-9</strain>
    </source>
</reference>
<dbReference type="OrthoDB" id="9812068at2"/>
<dbReference type="GO" id="GO:0008236">
    <property type="term" value="F:serine-type peptidase activity"/>
    <property type="evidence" value="ECO:0007669"/>
    <property type="project" value="UniProtKB-KW"/>
</dbReference>
<dbReference type="SUPFAM" id="SSF52096">
    <property type="entry name" value="ClpP/crotonase"/>
    <property type="match status" value="1"/>
</dbReference>
<dbReference type="InterPro" id="IPR036034">
    <property type="entry name" value="PDZ_sf"/>
</dbReference>
<dbReference type="SMART" id="SM00228">
    <property type="entry name" value="PDZ"/>
    <property type="match status" value="1"/>
</dbReference>
<feature type="transmembrane region" description="Helical" evidence="6">
    <location>
        <begin position="12"/>
        <end position="41"/>
    </location>
</feature>
<dbReference type="Gene3D" id="2.30.42.10">
    <property type="match status" value="1"/>
</dbReference>